<evidence type="ECO:0000313" key="1">
    <source>
        <dbReference type="EMBL" id="PWN46161.1"/>
    </source>
</evidence>
<evidence type="ECO:0000313" key="2">
    <source>
        <dbReference type="Proteomes" id="UP000245783"/>
    </source>
</evidence>
<dbReference type="EMBL" id="KZ819352">
    <property type="protein sequence ID" value="PWN46161.1"/>
    <property type="molecule type" value="Genomic_DNA"/>
</dbReference>
<gene>
    <name evidence="1" type="ORF">IE81DRAFT_85414</name>
</gene>
<accession>A0A316WC01</accession>
<reference evidence="1 2" key="1">
    <citation type="journal article" date="2018" name="Mol. Biol. Evol.">
        <title>Broad Genomic Sampling Reveals a Smut Pathogenic Ancestry of the Fungal Clade Ustilaginomycotina.</title>
        <authorList>
            <person name="Kijpornyongpan T."/>
            <person name="Mondo S.J."/>
            <person name="Barry K."/>
            <person name="Sandor L."/>
            <person name="Lee J."/>
            <person name="Lipzen A."/>
            <person name="Pangilinan J."/>
            <person name="LaButti K."/>
            <person name="Hainaut M."/>
            <person name="Henrissat B."/>
            <person name="Grigoriev I.V."/>
            <person name="Spatafora J.W."/>
            <person name="Aime M.C."/>
        </authorList>
    </citation>
    <scope>NUCLEOTIDE SEQUENCE [LARGE SCALE GENOMIC DNA]</scope>
    <source>
        <strain evidence="1 2">MCA 4658</strain>
    </source>
</reference>
<proteinExistence type="predicted"/>
<dbReference type="Proteomes" id="UP000245783">
    <property type="component" value="Unassembled WGS sequence"/>
</dbReference>
<dbReference type="GeneID" id="37039571"/>
<protein>
    <submittedName>
        <fullName evidence="1">Uncharacterized protein</fullName>
    </submittedName>
</protein>
<dbReference type="AlphaFoldDB" id="A0A316WC01"/>
<sequence>MRYRQCRPRKAFSLISRSARQMRMHRAGAVGPRGARRLRIGNAGCDFAPTLAGQDNNVLASLSVQAACTAPSTARWPLFTQRCVSIVAARNRSTCTMLRVGLHGLDRFVDEGSPLRRAVLLVEMRDRTARDCQCQRSFFIPFAFCYFDTTS</sequence>
<name>A0A316WC01_9BASI</name>
<keyword evidence="2" id="KW-1185">Reference proteome</keyword>
<dbReference type="RefSeq" id="XP_025373321.1">
    <property type="nucleotide sequence ID" value="XM_025517701.1"/>
</dbReference>
<dbReference type="InParanoid" id="A0A316WC01"/>
<organism evidence="1 2">
    <name type="scientific">Ceraceosorus guamensis</name>
    <dbReference type="NCBI Taxonomy" id="1522189"/>
    <lineage>
        <taxon>Eukaryota</taxon>
        <taxon>Fungi</taxon>
        <taxon>Dikarya</taxon>
        <taxon>Basidiomycota</taxon>
        <taxon>Ustilaginomycotina</taxon>
        <taxon>Exobasidiomycetes</taxon>
        <taxon>Ceraceosorales</taxon>
        <taxon>Ceraceosoraceae</taxon>
        <taxon>Ceraceosorus</taxon>
    </lineage>
</organism>